<dbReference type="Proteomes" id="UP000002012">
    <property type="component" value="Chromosome"/>
</dbReference>
<evidence type="ECO:0000259" key="9">
    <source>
        <dbReference type="PROSITE" id="PS50111"/>
    </source>
</evidence>
<dbReference type="STRING" id="522772.Dacet_2636"/>
<dbReference type="Gene3D" id="3.30.450.20">
    <property type="entry name" value="PAS domain"/>
    <property type="match status" value="1"/>
</dbReference>
<dbReference type="InterPro" id="IPR004089">
    <property type="entry name" value="MCPsignal_dom"/>
</dbReference>
<dbReference type="GO" id="GO:0005886">
    <property type="term" value="C:plasma membrane"/>
    <property type="evidence" value="ECO:0007669"/>
    <property type="project" value="UniProtKB-SubCell"/>
</dbReference>
<dbReference type="Gene3D" id="1.10.287.950">
    <property type="entry name" value="Methyl-accepting chemotaxis protein"/>
    <property type="match status" value="1"/>
</dbReference>
<dbReference type="EMBL" id="CP001968">
    <property type="protein sequence ID" value="ADD69394.1"/>
    <property type="molecule type" value="Genomic_DNA"/>
</dbReference>
<dbReference type="Pfam" id="PF00015">
    <property type="entry name" value="MCPsignal"/>
    <property type="match status" value="1"/>
</dbReference>
<evidence type="ECO:0000256" key="8">
    <source>
        <dbReference type="PROSITE-ProRule" id="PRU00284"/>
    </source>
</evidence>
<evidence type="ECO:0000313" key="11">
    <source>
        <dbReference type="Proteomes" id="UP000002012"/>
    </source>
</evidence>
<keyword evidence="4" id="KW-0812">Transmembrane</keyword>
<dbReference type="SUPFAM" id="SSF58104">
    <property type="entry name" value="Methyl-accepting chemotaxis protein (MCP) signaling domain"/>
    <property type="match status" value="1"/>
</dbReference>
<dbReference type="InterPro" id="IPR033479">
    <property type="entry name" value="dCache_1"/>
</dbReference>
<keyword evidence="11" id="KW-1185">Reference proteome</keyword>
<dbReference type="HOGENOM" id="CLU_000445_107_18_0"/>
<organism evidence="10 11">
    <name type="scientific">Denitrovibrio acetiphilus (strain DSM 12809 / NBRC 114555 / N2460)</name>
    <dbReference type="NCBI Taxonomy" id="522772"/>
    <lineage>
        <taxon>Bacteria</taxon>
        <taxon>Pseudomonadati</taxon>
        <taxon>Deferribacterota</taxon>
        <taxon>Deferribacteres</taxon>
        <taxon>Deferribacterales</taxon>
        <taxon>Geovibrionaceae</taxon>
        <taxon>Denitrovibrio</taxon>
    </lineage>
</organism>
<dbReference type="KEGG" id="dap:Dacet_2636"/>
<dbReference type="OrthoDB" id="9806477at2"/>
<gene>
    <name evidence="10" type="ordered locus">Dacet_2636</name>
</gene>
<dbReference type="InParanoid" id="D4H538"/>
<dbReference type="PROSITE" id="PS50111">
    <property type="entry name" value="CHEMOTAXIS_TRANSDUC_2"/>
    <property type="match status" value="1"/>
</dbReference>
<dbReference type="RefSeq" id="WP_013011891.1">
    <property type="nucleotide sequence ID" value="NC_013943.1"/>
</dbReference>
<keyword evidence="2" id="KW-1003">Cell membrane</keyword>
<dbReference type="SUPFAM" id="SSF103190">
    <property type="entry name" value="Sensory domain-like"/>
    <property type="match status" value="1"/>
</dbReference>
<evidence type="ECO:0000256" key="4">
    <source>
        <dbReference type="ARBA" id="ARBA00022692"/>
    </source>
</evidence>
<proteinExistence type="predicted"/>
<evidence type="ECO:0000256" key="7">
    <source>
        <dbReference type="ARBA" id="ARBA00023224"/>
    </source>
</evidence>
<protein>
    <submittedName>
        <fullName evidence="10">Methyl-accepting chemotaxis sensory transducer</fullName>
    </submittedName>
</protein>
<evidence type="ECO:0000256" key="3">
    <source>
        <dbReference type="ARBA" id="ARBA00022500"/>
    </source>
</evidence>
<dbReference type="PANTHER" id="PTHR32089:SF112">
    <property type="entry name" value="LYSOZYME-LIKE PROTEIN-RELATED"/>
    <property type="match status" value="1"/>
</dbReference>
<dbReference type="CDD" id="cd18773">
    <property type="entry name" value="PDC1_HK_sensor"/>
    <property type="match status" value="1"/>
</dbReference>
<evidence type="ECO:0000256" key="5">
    <source>
        <dbReference type="ARBA" id="ARBA00022989"/>
    </source>
</evidence>
<dbReference type="GO" id="GO:0006935">
    <property type="term" value="P:chemotaxis"/>
    <property type="evidence" value="ECO:0007669"/>
    <property type="project" value="UniProtKB-KW"/>
</dbReference>
<keyword evidence="6" id="KW-0472">Membrane</keyword>
<dbReference type="PANTHER" id="PTHR32089">
    <property type="entry name" value="METHYL-ACCEPTING CHEMOTAXIS PROTEIN MCPB"/>
    <property type="match status" value="1"/>
</dbReference>
<dbReference type="InterPro" id="IPR029151">
    <property type="entry name" value="Sensor-like_sf"/>
</dbReference>
<dbReference type="GO" id="GO:0007165">
    <property type="term" value="P:signal transduction"/>
    <property type="evidence" value="ECO:0007669"/>
    <property type="project" value="UniProtKB-KW"/>
</dbReference>
<dbReference type="eggNOG" id="COG0840">
    <property type="taxonomic scope" value="Bacteria"/>
</dbReference>
<evidence type="ECO:0000256" key="2">
    <source>
        <dbReference type="ARBA" id="ARBA00022475"/>
    </source>
</evidence>
<dbReference type="AlphaFoldDB" id="D4H538"/>
<evidence type="ECO:0000256" key="1">
    <source>
        <dbReference type="ARBA" id="ARBA00004651"/>
    </source>
</evidence>
<keyword evidence="7 8" id="KW-0807">Transducer</keyword>
<name>D4H538_DENA2</name>
<dbReference type="SMART" id="SM00283">
    <property type="entry name" value="MA"/>
    <property type="match status" value="1"/>
</dbReference>
<sequence length="468" mass="50545">MFNFNSSQYEKLLQPLEIMASGKWDLNHRLEGLKRGITEKAGDVLNRVFKSLRQTVEAISKSSVVLSQTAPELDQAAKSLENQSRQQADRAAQIAASGKQMAVSVEHVTGSTLEATQFSSQITKSAGTAMDKSKLSEQSMVEAKELVNGLKKQMETLAEESDKIGSIMEMIKTIADQTNLLSLNASIEAARAGDAGRGFAVVATEVRKLAEQSMEATNGVESILYSIQSSIKTSMDSVNKVMGSVERSATISEQAAEVLSEVTQNMDELDKHLNTIAAAGQEQDTTVRSVVEEIEGIASAAEEQSALAVQLNGIVDKINSGCDDLLVAVGVFRTTSHENAVKAAQEAAASADIKSLNTASAESFMDKFINRHSFIELAYLTDAGGRQVTPNIWNKITRNSNDSSSIGSNWSSKDWFKIPKDTGKTYITDIYRSVATENFCFTVAVPIKDSAEKVTGVLAVDINFANMQ</sequence>
<comment type="subcellular location">
    <subcellularLocation>
        <location evidence="1">Cell membrane</location>
        <topology evidence="1">Multi-pass membrane protein</topology>
    </subcellularLocation>
</comment>
<accession>D4H538</accession>
<keyword evidence="5" id="KW-1133">Transmembrane helix</keyword>
<feature type="domain" description="Methyl-accepting transducer" evidence="9">
    <location>
        <begin position="62"/>
        <end position="298"/>
    </location>
</feature>
<evidence type="ECO:0000313" key="10">
    <source>
        <dbReference type="EMBL" id="ADD69394.1"/>
    </source>
</evidence>
<dbReference type="Pfam" id="PF02743">
    <property type="entry name" value="dCache_1"/>
    <property type="match status" value="1"/>
</dbReference>
<keyword evidence="3" id="KW-0145">Chemotaxis</keyword>
<dbReference type="PaxDb" id="522772-Dacet_2636"/>
<evidence type="ECO:0000256" key="6">
    <source>
        <dbReference type="ARBA" id="ARBA00023136"/>
    </source>
</evidence>
<reference evidence="10 11" key="1">
    <citation type="journal article" date="2010" name="Stand. Genomic Sci.">
        <title>Complete genome sequence of Denitrovibrio acetiphilus type strain (N2460).</title>
        <authorList>
            <person name="Kiss H."/>
            <person name="Lang E."/>
            <person name="Lapidus A."/>
            <person name="Copeland A."/>
            <person name="Nolan M."/>
            <person name="Glavina Del Rio T."/>
            <person name="Chen F."/>
            <person name="Lucas S."/>
            <person name="Tice H."/>
            <person name="Cheng J.F."/>
            <person name="Han C."/>
            <person name="Goodwin L."/>
            <person name="Pitluck S."/>
            <person name="Liolios K."/>
            <person name="Pati A."/>
            <person name="Ivanova N."/>
            <person name="Mavromatis K."/>
            <person name="Chen A."/>
            <person name="Palaniappan K."/>
            <person name="Land M."/>
            <person name="Hauser L."/>
            <person name="Chang Y.J."/>
            <person name="Jeffries C.D."/>
            <person name="Detter J.C."/>
            <person name="Brettin T."/>
            <person name="Spring S."/>
            <person name="Rohde M."/>
            <person name="Goker M."/>
            <person name="Woyke T."/>
            <person name="Bristow J."/>
            <person name="Eisen J.A."/>
            <person name="Markowitz V."/>
            <person name="Hugenholtz P."/>
            <person name="Kyrpides N.C."/>
            <person name="Klenk H.P."/>
        </authorList>
    </citation>
    <scope>NUCLEOTIDE SEQUENCE [LARGE SCALE GENOMIC DNA]</scope>
    <source>
        <strain evidence="11">DSM 12809 / NBRC 114555 / N2460</strain>
    </source>
</reference>